<reference evidence="2 3" key="1">
    <citation type="journal article" date="2012" name="Stand. Genomic Sci.">
        <title>Complete genome sequencing and analysis of Saprospira grandis str. Lewin, a predatory marine bacterium.</title>
        <authorList>
            <person name="Saw J.H."/>
            <person name="Yuryev A."/>
            <person name="Kanbe M."/>
            <person name="Hou S."/>
            <person name="Young A.G."/>
            <person name="Aizawa S."/>
            <person name="Alam M."/>
        </authorList>
    </citation>
    <scope>NUCLEOTIDE SEQUENCE [LARGE SCALE GENOMIC DNA]</scope>
    <source>
        <strain evidence="2 3">Lewin</strain>
    </source>
</reference>
<name>H6L1B9_SAPGL</name>
<dbReference type="HOGENOM" id="CLU_612163_0_0_10"/>
<feature type="transmembrane region" description="Helical" evidence="1">
    <location>
        <begin position="273"/>
        <end position="296"/>
    </location>
</feature>
<feature type="transmembrane region" description="Helical" evidence="1">
    <location>
        <begin position="364"/>
        <end position="388"/>
    </location>
</feature>
<dbReference type="STRING" id="984262.SGRA_0721"/>
<protein>
    <recommendedName>
        <fullName evidence="4">Glycosyltransferase RgtA/B/C/D-like domain-containing protein</fullName>
    </recommendedName>
</protein>
<dbReference type="EMBL" id="CP002831">
    <property type="protein sequence ID" value="AFC23460.1"/>
    <property type="molecule type" value="Genomic_DNA"/>
</dbReference>
<dbReference type="RefSeq" id="WP_014373703.1">
    <property type="nucleotide sequence ID" value="NC_016940.1"/>
</dbReference>
<feature type="transmembrane region" description="Helical" evidence="1">
    <location>
        <begin position="20"/>
        <end position="37"/>
    </location>
</feature>
<keyword evidence="1" id="KW-1133">Transmembrane helix</keyword>
<organism evidence="2 3">
    <name type="scientific">Saprospira grandis (strain Lewin)</name>
    <dbReference type="NCBI Taxonomy" id="984262"/>
    <lineage>
        <taxon>Bacteria</taxon>
        <taxon>Pseudomonadati</taxon>
        <taxon>Bacteroidota</taxon>
        <taxon>Saprospiria</taxon>
        <taxon>Saprospirales</taxon>
        <taxon>Saprospiraceae</taxon>
        <taxon>Saprospira</taxon>
    </lineage>
</organism>
<feature type="transmembrane region" description="Helical" evidence="1">
    <location>
        <begin position="177"/>
        <end position="195"/>
    </location>
</feature>
<dbReference type="OrthoDB" id="3862418at2"/>
<dbReference type="KEGG" id="sgn:SGRA_0721"/>
<keyword evidence="1" id="KW-0812">Transmembrane</keyword>
<gene>
    <name evidence="2" type="ordered locus">SGRA_0721</name>
</gene>
<feature type="transmembrane region" description="Helical" evidence="1">
    <location>
        <begin position="400"/>
        <end position="422"/>
    </location>
</feature>
<accession>H6L1B9</accession>
<feature type="transmembrane region" description="Helical" evidence="1">
    <location>
        <begin position="428"/>
        <end position="446"/>
    </location>
</feature>
<keyword evidence="1" id="KW-0472">Membrane</keyword>
<evidence type="ECO:0000256" key="1">
    <source>
        <dbReference type="SAM" id="Phobius"/>
    </source>
</evidence>
<dbReference type="AlphaFoldDB" id="H6L1B9"/>
<feature type="transmembrane region" description="Helical" evidence="1">
    <location>
        <begin position="143"/>
        <end position="165"/>
    </location>
</feature>
<evidence type="ECO:0000313" key="2">
    <source>
        <dbReference type="EMBL" id="AFC23460.1"/>
    </source>
</evidence>
<dbReference type="eggNOG" id="ENOG502Z8EZ">
    <property type="taxonomic scope" value="Bacteria"/>
</dbReference>
<sequence>MPLPTACLGLVPILTTIDFLLLPFFILIYTGGFWAFRNWRYKDPIVRRYFLPALWFRLAGAFLTALMYQYYYGYGDTFYYYQGVVDIFNAFFRSPITGLEMIVSNYDNYSGEAKDALTYHLLFRQNSAAAVIRTGGFFSLFSFGSFIGTSFGITTLAFLGNWMLYRVFTDIYPKLHLPLAIAVLYVPSLCFWGTGVMKDPLSLAGLGMFVYGLYFLVYKRNRGYILPILALIIGLYYAAVIKAYIALALMPASLVWITLLYKEKIENKTLRMLMGPVLLVFGTAFGALALMQLGSISEKFALENMMVEVVRTQWWLSVSTERDGGTGYSLGMVEPTLMGMLKTFPAAVNVSLFRPYPWEARKVIVLPSAAEALFTLFFTLYVFFRVGVLSTLKALFKDPTVLFCLIFAIIFAFAVGFTSMNFGALARYKIPALPFYFSALVILLSYKKK</sequence>
<evidence type="ECO:0008006" key="4">
    <source>
        <dbReference type="Google" id="ProtNLM"/>
    </source>
</evidence>
<feature type="transmembrane region" description="Helical" evidence="1">
    <location>
        <begin position="245"/>
        <end position="261"/>
    </location>
</feature>
<feature type="transmembrane region" description="Helical" evidence="1">
    <location>
        <begin position="49"/>
        <end position="71"/>
    </location>
</feature>
<dbReference type="Proteomes" id="UP000007519">
    <property type="component" value="Chromosome"/>
</dbReference>
<feature type="transmembrane region" description="Helical" evidence="1">
    <location>
        <begin position="224"/>
        <end position="239"/>
    </location>
</feature>
<evidence type="ECO:0000313" key="3">
    <source>
        <dbReference type="Proteomes" id="UP000007519"/>
    </source>
</evidence>
<keyword evidence="3" id="KW-1185">Reference proteome</keyword>
<feature type="transmembrane region" description="Helical" evidence="1">
    <location>
        <begin position="201"/>
        <end position="217"/>
    </location>
</feature>
<proteinExistence type="predicted"/>